<evidence type="ECO:0000313" key="7">
    <source>
        <dbReference type="Proteomes" id="UP000248349"/>
    </source>
</evidence>
<dbReference type="Gene3D" id="1.20.1250.20">
    <property type="entry name" value="MFS general substrate transporter like domains"/>
    <property type="match status" value="1"/>
</dbReference>
<dbReference type="InterPro" id="IPR050549">
    <property type="entry name" value="MFS_Trehalose_Transporter"/>
</dbReference>
<dbReference type="RefSeq" id="XP_025427639.1">
    <property type="nucleotide sequence ID" value="XM_025578779.1"/>
</dbReference>
<proteinExistence type="predicted"/>
<keyword evidence="4 5" id="KW-0472">Membrane</keyword>
<dbReference type="GO" id="GO:0022857">
    <property type="term" value="F:transmembrane transporter activity"/>
    <property type="evidence" value="ECO:0007669"/>
    <property type="project" value="InterPro"/>
</dbReference>
<dbReference type="InterPro" id="IPR005828">
    <property type="entry name" value="MFS_sugar_transport-like"/>
</dbReference>
<reference evidence="6 7" key="1">
    <citation type="submission" date="2016-12" db="EMBL/GenBank/DDBJ databases">
        <title>The genomes of Aspergillus section Nigri reveals drivers in fungal speciation.</title>
        <authorList>
            <consortium name="DOE Joint Genome Institute"/>
            <person name="Vesth T.C."/>
            <person name="Nybo J."/>
            <person name="Theobald S."/>
            <person name="Brandl J."/>
            <person name="Frisvad J.C."/>
            <person name="Nielsen K.F."/>
            <person name="Lyhne E.K."/>
            <person name="Kogle M.E."/>
            <person name="Kuo A."/>
            <person name="Riley R."/>
            <person name="Clum A."/>
            <person name="Nolan M."/>
            <person name="Lipzen A."/>
            <person name="Salamov A."/>
            <person name="Henrissat B."/>
            <person name="Wiebenga A."/>
            <person name="De Vries R.P."/>
            <person name="Grigoriev I.V."/>
            <person name="Mortensen U.H."/>
            <person name="Andersen M.R."/>
            <person name="Baker S.E."/>
        </authorList>
    </citation>
    <scope>NUCLEOTIDE SEQUENCE [LARGE SCALE GENOMIC DNA]</scope>
    <source>
        <strain evidence="6 7">JOP 1030-1</strain>
    </source>
</reference>
<keyword evidence="3 5" id="KW-1133">Transmembrane helix</keyword>
<feature type="transmembrane region" description="Helical" evidence="5">
    <location>
        <begin position="230"/>
        <end position="251"/>
    </location>
</feature>
<accession>A0A318Z5M8</accession>
<evidence type="ECO:0000256" key="1">
    <source>
        <dbReference type="ARBA" id="ARBA00004370"/>
    </source>
</evidence>
<dbReference type="OrthoDB" id="4498530at2759"/>
<gene>
    <name evidence="6" type="ORF">BP01DRAFT_406723</name>
</gene>
<keyword evidence="7" id="KW-1185">Reference proteome</keyword>
<dbReference type="EMBL" id="KZ821261">
    <property type="protein sequence ID" value="PYH41657.1"/>
    <property type="molecule type" value="Genomic_DNA"/>
</dbReference>
<evidence type="ECO:0000256" key="5">
    <source>
        <dbReference type="SAM" id="Phobius"/>
    </source>
</evidence>
<dbReference type="Proteomes" id="UP000248349">
    <property type="component" value="Unassembled WGS sequence"/>
</dbReference>
<feature type="transmembrane region" description="Helical" evidence="5">
    <location>
        <begin position="152"/>
        <end position="169"/>
    </location>
</feature>
<dbReference type="SUPFAM" id="SSF103473">
    <property type="entry name" value="MFS general substrate transporter"/>
    <property type="match status" value="1"/>
</dbReference>
<dbReference type="InterPro" id="IPR036259">
    <property type="entry name" value="MFS_trans_sf"/>
</dbReference>
<evidence type="ECO:0000256" key="3">
    <source>
        <dbReference type="ARBA" id="ARBA00022989"/>
    </source>
</evidence>
<dbReference type="GO" id="GO:0016020">
    <property type="term" value="C:membrane"/>
    <property type="evidence" value="ECO:0007669"/>
    <property type="project" value="UniProtKB-SubCell"/>
</dbReference>
<sequence length="517" mass="57478">MELDEQDARQPSDVPIFLPRLGSRNRQVLLDADEFVTKYELDDIRDQIRIGALLLDDPNNIEGINGLTDEDIQTLKAERLVPPLNLKLIASVWWLDYPRLSCAGGVFMGYGKAMFLRLPESLGWWSSPHSLGTLVGPWYTILALSYFGRRKVAFVAAALQLAATIVVVITKGSRLLDLAMASLWAALECAIPIYLAEISPHASRGCILLTFSLAKQYGVLLANGATTDGIGSICANIMSQLIGILAVLFFSSESPYWLGQRGEMRQAHKVLTKYRDNGIQASRDLYRIYKSQILETKLSERKRTMTIETTQALVVCILVTLPDTILRILVHLAMAWTRDFDKILQDRRRVIPLVVVMPICLLFAAISSFYSRIYVERIGRRPVLLISMTLVAAVILSVKLVNFLLAPFGHQIESSLVPLFLLVPIAAGGWVPQVLVAELSSEGRDCAMAASQTTAWCSAAGTAYYFSEFSLSRSSLSELDDYGRLPISFLLYVFSLSELKIRYPNLSHTISEAFKSS</sequence>
<dbReference type="PANTHER" id="PTHR48021:SF1">
    <property type="entry name" value="GH07001P-RELATED"/>
    <property type="match status" value="1"/>
</dbReference>
<keyword evidence="2 5" id="KW-0812">Transmembrane</keyword>
<comment type="subcellular location">
    <subcellularLocation>
        <location evidence="1">Membrane</location>
    </subcellularLocation>
</comment>
<evidence type="ECO:0008006" key="8">
    <source>
        <dbReference type="Google" id="ProtNLM"/>
    </source>
</evidence>
<dbReference type="GeneID" id="37080008"/>
<feature type="transmembrane region" description="Helical" evidence="5">
    <location>
        <begin position="312"/>
        <end position="330"/>
    </location>
</feature>
<feature type="transmembrane region" description="Helical" evidence="5">
    <location>
        <begin position="350"/>
        <end position="371"/>
    </location>
</feature>
<evidence type="ECO:0000256" key="4">
    <source>
        <dbReference type="ARBA" id="ARBA00023136"/>
    </source>
</evidence>
<protein>
    <recommendedName>
        <fullName evidence="8">MFS general substrate transporter</fullName>
    </recommendedName>
</protein>
<feature type="transmembrane region" description="Helical" evidence="5">
    <location>
        <begin position="417"/>
        <end position="436"/>
    </location>
</feature>
<dbReference type="STRING" id="1450539.A0A318Z5M8"/>
<organism evidence="6 7">
    <name type="scientific">Aspergillus saccharolyticus JOP 1030-1</name>
    <dbReference type="NCBI Taxonomy" id="1450539"/>
    <lineage>
        <taxon>Eukaryota</taxon>
        <taxon>Fungi</taxon>
        <taxon>Dikarya</taxon>
        <taxon>Ascomycota</taxon>
        <taxon>Pezizomycotina</taxon>
        <taxon>Eurotiomycetes</taxon>
        <taxon>Eurotiomycetidae</taxon>
        <taxon>Eurotiales</taxon>
        <taxon>Aspergillaceae</taxon>
        <taxon>Aspergillus</taxon>
        <taxon>Aspergillus subgen. Circumdati</taxon>
    </lineage>
</organism>
<dbReference type="Pfam" id="PF00083">
    <property type="entry name" value="Sugar_tr"/>
    <property type="match status" value="1"/>
</dbReference>
<dbReference type="AlphaFoldDB" id="A0A318Z5M8"/>
<name>A0A318Z5M8_9EURO</name>
<evidence type="ECO:0000313" key="6">
    <source>
        <dbReference type="EMBL" id="PYH41657.1"/>
    </source>
</evidence>
<feature type="transmembrane region" description="Helical" evidence="5">
    <location>
        <begin position="383"/>
        <end position="405"/>
    </location>
</feature>
<dbReference type="PANTHER" id="PTHR48021">
    <property type="match status" value="1"/>
</dbReference>
<evidence type="ECO:0000256" key="2">
    <source>
        <dbReference type="ARBA" id="ARBA00022692"/>
    </source>
</evidence>